<proteinExistence type="predicted"/>
<name>A0ACC1SZS8_9HYPO</name>
<gene>
    <name evidence="1" type="ORF">NM208_g436</name>
</gene>
<accession>A0ACC1SZS8</accession>
<keyword evidence="2" id="KW-1185">Reference proteome</keyword>
<evidence type="ECO:0000313" key="1">
    <source>
        <dbReference type="EMBL" id="KAJ3549578.1"/>
    </source>
</evidence>
<sequence>MGNTQSTQTIVPQISSETISKGIPHRLCMTFAKRATLKLECLLSEPNAVPAFAVQRPHLGYYDILLYDGPNPACPVLATAKRHGKLPQDYCIGLPPRTSEDTTSERQELLRCSTIQSKTERYWFAMRIGEGQDIERFEWRWSHCDKVKSLGGATWGWKLVRFDVKPEEVGEDDDMGAGEIGLPPEGTASDGGEVVAVWADDKSLSLSKIGELCFLGSGTTGGVGSRLGGDGCNDRCVYLVSTEVGEITVLPTSLASEWLAYDVTKISSKATISLAPASFVGQDSKSLGSTLAEDPMGGVILITVTSSAFALLSGVASAASDSDRVETICGKQRFGEFNDSLMYYPNAWNKKSPKDGFVCMKVDNSTPSFDATWNWEKNIEDVHSFPYVRFGHEDLPMRLSNLKSIRLSTEWMYTRGNPSKIPRDFSNAVWAENKAELQGGKVQANAAWDFFLDDDRNRPLYPQVAAIEFMVWLGRVGDPWWLGRQENTILSNVTLGETEFSLYYGRNSGGTHVFTAVTRNGEDVLSLDEDFYPLFEYILEQAHKHTATPDDLPKDPWLGIVEFGTETWLSDGNVTFTAANYGMKLNGTKETEDDGNSSNADSTGGGQNSDGGGNADKTDSSDPSDSTGSDEEDHAAALMDRSVLRYTLTVALPFPYTPTSAESDLQLVYLMSEIYLDWLKATPLFNLVIMYHDVCGKITTSPEDHYRQLPVVGGVTVEMAACPLIEREFLSFDSINQLILTRFSLPETMPETPVASEGRLRRALFALPMLGLSAIMTRAFAMGEPIAPEFYRIPILDEIFAHITVAFAQLQFFTDQKAYWHSLVFLTDFAGMYAVGLIESYRPANKFPALRFPVIYMFLSQLLGIGFLAPIYFYLFYVFTPAYKLTTPSLHLPGSAPCMALLPTIVLAYFSSHFPSYFHPSLEARNWWNWIWQLFPIWGSFTMLALSKVIAAMGKQPPNTNNPDSSDQELRILRVTVYAIALVSTVTWWCTFSNLEVPISEIFVPQYFVKSPQAPDVCLRTILQYDYICTYTAGILWLAYHFSDLEKAGVCNIPWIRGLCVAGVVDWYEKSEKQRRYCLWLIQQTAAALVAWCVTVRYNVATALDGFIASLDGTADWIVEDSSIDFDSLYAEFDFFVMGRKTYEVMLSFGAPNENPLTKRAKESVLVASRTMKAEDFPDITIISDNVVDSIRNLKSGNGKDIWLMGGSDLATQCLRAGLIDSVEAAVMPVMLGSGIKMIEELGSNEKSAVRLKLEGSEYLQSGIIMTRYSTIKPE</sequence>
<dbReference type="Proteomes" id="UP001148629">
    <property type="component" value="Unassembled WGS sequence"/>
</dbReference>
<reference evidence="1" key="1">
    <citation type="submission" date="2022-08" db="EMBL/GenBank/DDBJ databases">
        <title>Genome Sequence of Fusarium decemcellulare.</title>
        <authorList>
            <person name="Buettner E."/>
        </authorList>
    </citation>
    <scope>NUCLEOTIDE SEQUENCE</scope>
    <source>
        <strain evidence="1">Babe19</strain>
    </source>
</reference>
<dbReference type="EMBL" id="JANRMS010000019">
    <property type="protein sequence ID" value="KAJ3549578.1"/>
    <property type="molecule type" value="Genomic_DNA"/>
</dbReference>
<protein>
    <submittedName>
        <fullName evidence="1">Uncharacterized protein</fullName>
    </submittedName>
</protein>
<evidence type="ECO:0000313" key="2">
    <source>
        <dbReference type="Proteomes" id="UP001148629"/>
    </source>
</evidence>
<organism evidence="1 2">
    <name type="scientific">Fusarium decemcellulare</name>
    <dbReference type="NCBI Taxonomy" id="57161"/>
    <lineage>
        <taxon>Eukaryota</taxon>
        <taxon>Fungi</taxon>
        <taxon>Dikarya</taxon>
        <taxon>Ascomycota</taxon>
        <taxon>Pezizomycotina</taxon>
        <taxon>Sordariomycetes</taxon>
        <taxon>Hypocreomycetidae</taxon>
        <taxon>Hypocreales</taxon>
        <taxon>Nectriaceae</taxon>
        <taxon>Fusarium</taxon>
        <taxon>Fusarium decemcellulare species complex</taxon>
    </lineage>
</organism>
<comment type="caution">
    <text evidence="1">The sequence shown here is derived from an EMBL/GenBank/DDBJ whole genome shotgun (WGS) entry which is preliminary data.</text>
</comment>